<evidence type="ECO:0000313" key="1">
    <source>
        <dbReference type="EMBL" id="AKF10489.1"/>
    </source>
</evidence>
<evidence type="ECO:0008006" key="3">
    <source>
        <dbReference type="Google" id="ProtNLM"/>
    </source>
</evidence>
<dbReference type="STRING" id="927083.DB32_007638"/>
<dbReference type="Gene3D" id="2.130.10.30">
    <property type="entry name" value="Regulator of chromosome condensation 1/beta-lactamase-inhibitor protein II"/>
    <property type="match status" value="1"/>
</dbReference>
<keyword evidence="2" id="KW-1185">Reference proteome</keyword>
<protein>
    <recommendedName>
        <fullName evidence="3">BNR repeat domain protein</fullName>
    </recommendedName>
</protein>
<dbReference type="SUPFAM" id="SSF50985">
    <property type="entry name" value="RCC1/BLIP-II"/>
    <property type="match status" value="1"/>
</dbReference>
<sequence>MAESARHSLMRAYGSSRCATARCAIHRKRLRRRVVNRDEIDGTQLALLLASTFKISGWAFGRPAARALLGVRPRRPHSIARSTRDMRCGSRPRAALLLLALAHAAHGCGVSVDSGDPPRDRDLEIASAHALEAPARDVEPAPSEPSTLVPAALPPLSVSPRIDAFGYAVCWLADPHTVRCREGESQRFTYDSREPLAGLDLSAQRLCVWGLAGPARCWRMSRRTTTPIGAPVSHGRDVVQLAQDDSGFSLCWRERSGEMVCRGDDAGRELRTPVDYLAHSCVIADGVVRCRGNADGGRLGPGCSSSHCDEWVDVPIPDRVIAVATTIQGGCALAVNRTELHCWGGVVGDTSLCHPDSSRIMPPADAIRRHRLPGSVEALRSVGVNVCAVLTDGDVHCLTTLGVTIPSSVLVDREPRRVLGEVADIGQTSLARTCAILRSGEVRCNASLDDVGFDLAAAID</sequence>
<accession>A0A0F6SHI2</accession>
<dbReference type="KEGG" id="samy:DB32_007638"/>
<proteinExistence type="predicted"/>
<dbReference type="InterPro" id="IPR009091">
    <property type="entry name" value="RCC1/BLIP-II"/>
</dbReference>
<name>A0A0F6SHI2_9BACT</name>
<reference evidence="1 2" key="1">
    <citation type="submission" date="2015-03" db="EMBL/GenBank/DDBJ databases">
        <title>Genome assembly of Sandaracinus amylolyticus DSM 53668.</title>
        <authorList>
            <person name="Sharma G."/>
            <person name="Subramanian S."/>
        </authorList>
    </citation>
    <scope>NUCLEOTIDE SEQUENCE [LARGE SCALE GENOMIC DNA]</scope>
    <source>
        <strain evidence="1 2">DSM 53668</strain>
    </source>
</reference>
<dbReference type="Proteomes" id="UP000034883">
    <property type="component" value="Chromosome"/>
</dbReference>
<evidence type="ECO:0000313" key="2">
    <source>
        <dbReference type="Proteomes" id="UP000034883"/>
    </source>
</evidence>
<organism evidence="1 2">
    <name type="scientific">Sandaracinus amylolyticus</name>
    <dbReference type="NCBI Taxonomy" id="927083"/>
    <lineage>
        <taxon>Bacteria</taxon>
        <taxon>Pseudomonadati</taxon>
        <taxon>Myxococcota</taxon>
        <taxon>Polyangia</taxon>
        <taxon>Polyangiales</taxon>
        <taxon>Sandaracinaceae</taxon>
        <taxon>Sandaracinus</taxon>
    </lineage>
</organism>
<gene>
    <name evidence="1" type="ORF">DB32_007638</name>
</gene>
<dbReference type="AlphaFoldDB" id="A0A0F6SHI2"/>
<dbReference type="EMBL" id="CP011125">
    <property type="protein sequence ID" value="AKF10489.1"/>
    <property type="molecule type" value="Genomic_DNA"/>
</dbReference>